<comment type="caution">
    <text evidence="4">The sequence shown here is derived from an EMBL/GenBank/DDBJ whole genome shotgun (WGS) entry which is preliminary data.</text>
</comment>
<dbReference type="EMBL" id="CM032189">
    <property type="protein sequence ID" value="KAG7087490.1"/>
    <property type="molecule type" value="Genomic_DNA"/>
</dbReference>
<evidence type="ECO:0000256" key="1">
    <source>
        <dbReference type="ARBA" id="ARBA00008511"/>
    </source>
</evidence>
<dbReference type="Proteomes" id="UP001049176">
    <property type="component" value="Chromosome 9"/>
</dbReference>
<dbReference type="Pfam" id="PF08190">
    <property type="entry name" value="PIH1"/>
    <property type="match status" value="1"/>
</dbReference>
<protein>
    <recommendedName>
        <fullName evidence="3">PIH1 N-terminal domain-containing protein</fullName>
    </recommendedName>
</protein>
<dbReference type="OrthoDB" id="5135119at2759"/>
<dbReference type="PANTHER" id="PTHR22997:SF0">
    <property type="entry name" value="PIH1 DOMAIN-CONTAINING PROTEIN 1"/>
    <property type="match status" value="1"/>
</dbReference>
<dbReference type="GeneID" id="66082526"/>
<comment type="similarity">
    <text evidence="1">Belongs to the PIH1 family.</text>
</comment>
<dbReference type="RefSeq" id="XP_043003961.1">
    <property type="nucleotide sequence ID" value="XM_043158610.1"/>
</dbReference>
<sequence length="350" mass="38038">MSVSVILKPIPGFCIKSSTVQPAVYKPSSSQQPLTSLEPGNAPVPIPVGFKLFINIAWDQNVPPPPKASEEAIKRAISGDSQSMSTDDDYFVPVVVSDGRIDTDRAGRPSLVFDCVFHKSVKTRTLVDHDFKVFIVELALQRIEAQTGLVLSRELGTPNIASKGKLEPRSVSLPSFLAQNVVLNAPSSGVTNKPLIEEIPSPAPTTSKSASDQSAKPKGILKKNLVAEASTERRLSEQLPLDWSWAFQNDQIRISISVPHLDKEMIAKATFDIEPRRFILSIPDFPTLDVDLKLSDAEIVKSGGGAMSTSLVVRNGGSSTVLQLKRHRPFNVQGASAEWSIKKDRLLVIA</sequence>
<feature type="region of interest" description="Disordered" evidence="2">
    <location>
        <begin position="193"/>
        <end position="216"/>
    </location>
</feature>
<dbReference type="InterPro" id="IPR050734">
    <property type="entry name" value="PIH1/Kintoun_subfamily"/>
</dbReference>
<dbReference type="GO" id="GO:0005737">
    <property type="term" value="C:cytoplasm"/>
    <property type="evidence" value="ECO:0007669"/>
    <property type="project" value="TreeGrafter"/>
</dbReference>
<keyword evidence="5" id="KW-1185">Reference proteome</keyword>
<evidence type="ECO:0000313" key="4">
    <source>
        <dbReference type="EMBL" id="KAG7087490.1"/>
    </source>
</evidence>
<dbReference type="AlphaFoldDB" id="A0A9P7RQK9"/>
<gene>
    <name evidence="4" type="ORF">E1B28_013451</name>
</gene>
<evidence type="ECO:0000313" key="5">
    <source>
        <dbReference type="Proteomes" id="UP001049176"/>
    </source>
</evidence>
<name>A0A9P7RQK9_9AGAR</name>
<dbReference type="PANTHER" id="PTHR22997">
    <property type="entry name" value="PIH1 DOMAIN-CONTAINING PROTEIN 1"/>
    <property type="match status" value="1"/>
</dbReference>
<evidence type="ECO:0000256" key="2">
    <source>
        <dbReference type="SAM" id="MobiDB-lite"/>
    </source>
</evidence>
<dbReference type="InterPro" id="IPR012981">
    <property type="entry name" value="PIH1_N"/>
</dbReference>
<feature type="domain" description="PIH1 N-terminal" evidence="3">
    <location>
        <begin position="51"/>
        <end position="171"/>
    </location>
</feature>
<evidence type="ECO:0000259" key="3">
    <source>
        <dbReference type="Pfam" id="PF08190"/>
    </source>
</evidence>
<accession>A0A9P7RQK9</accession>
<organism evidence="4 5">
    <name type="scientific">Marasmius oreades</name>
    <name type="common">fairy-ring Marasmius</name>
    <dbReference type="NCBI Taxonomy" id="181124"/>
    <lineage>
        <taxon>Eukaryota</taxon>
        <taxon>Fungi</taxon>
        <taxon>Dikarya</taxon>
        <taxon>Basidiomycota</taxon>
        <taxon>Agaricomycotina</taxon>
        <taxon>Agaricomycetes</taxon>
        <taxon>Agaricomycetidae</taxon>
        <taxon>Agaricales</taxon>
        <taxon>Marasmiineae</taxon>
        <taxon>Marasmiaceae</taxon>
        <taxon>Marasmius</taxon>
    </lineage>
</organism>
<proteinExistence type="inferred from homology"/>
<reference evidence="4" key="1">
    <citation type="journal article" date="2021" name="Genome Biol. Evol.">
        <title>The assembled and annotated genome of the fairy-ring fungus Marasmius oreades.</title>
        <authorList>
            <person name="Hiltunen M."/>
            <person name="Ament-Velasquez S.L."/>
            <person name="Johannesson H."/>
        </authorList>
    </citation>
    <scope>NUCLEOTIDE SEQUENCE</scope>
    <source>
        <strain evidence="4">03SP1</strain>
    </source>
</reference>